<protein>
    <submittedName>
        <fullName evidence="2">Uncharacterized protein</fullName>
    </submittedName>
</protein>
<evidence type="ECO:0000256" key="1">
    <source>
        <dbReference type="SAM" id="MobiDB-lite"/>
    </source>
</evidence>
<evidence type="ECO:0000313" key="2">
    <source>
        <dbReference type="EMBL" id="KAE9385390.1"/>
    </source>
</evidence>
<organism evidence="2 3">
    <name type="scientific">Gymnopus androsaceus JB14</name>
    <dbReference type="NCBI Taxonomy" id="1447944"/>
    <lineage>
        <taxon>Eukaryota</taxon>
        <taxon>Fungi</taxon>
        <taxon>Dikarya</taxon>
        <taxon>Basidiomycota</taxon>
        <taxon>Agaricomycotina</taxon>
        <taxon>Agaricomycetes</taxon>
        <taxon>Agaricomycetidae</taxon>
        <taxon>Agaricales</taxon>
        <taxon>Marasmiineae</taxon>
        <taxon>Omphalotaceae</taxon>
        <taxon>Gymnopus</taxon>
    </lineage>
</organism>
<sequence length="147" mass="15797">MVEGIKKHYKTTSNLHSLFGQNPVKKIDCVSAAQWEHILATAHAHIKKLGAEPKPKATPSPAQSEPQSDEDWELPDIDPDTLIAAHTAPTTEKAPECKPEAATCSKAGDADLANGMVESNTGGNSDEEEAEEEEEEEEVGLGVKLEK</sequence>
<accession>A0A6A4GJ48</accession>
<dbReference type="EMBL" id="ML769991">
    <property type="protein sequence ID" value="KAE9385390.1"/>
    <property type="molecule type" value="Genomic_DNA"/>
</dbReference>
<dbReference type="Proteomes" id="UP000799118">
    <property type="component" value="Unassembled WGS sequence"/>
</dbReference>
<reference evidence="2" key="1">
    <citation type="journal article" date="2019" name="Environ. Microbiol.">
        <title>Fungal ecological strategies reflected in gene transcription - a case study of two litter decomposers.</title>
        <authorList>
            <person name="Barbi F."/>
            <person name="Kohler A."/>
            <person name="Barry K."/>
            <person name="Baskaran P."/>
            <person name="Daum C."/>
            <person name="Fauchery L."/>
            <person name="Ihrmark K."/>
            <person name="Kuo A."/>
            <person name="LaButti K."/>
            <person name="Lipzen A."/>
            <person name="Morin E."/>
            <person name="Grigoriev I.V."/>
            <person name="Henrissat B."/>
            <person name="Lindahl B."/>
            <person name="Martin F."/>
        </authorList>
    </citation>
    <scope>NUCLEOTIDE SEQUENCE</scope>
    <source>
        <strain evidence="2">JB14</strain>
    </source>
</reference>
<name>A0A6A4GJ48_9AGAR</name>
<keyword evidence="3" id="KW-1185">Reference proteome</keyword>
<dbReference type="AlphaFoldDB" id="A0A6A4GJ48"/>
<evidence type="ECO:0000313" key="3">
    <source>
        <dbReference type="Proteomes" id="UP000799118"/>
    </source>
</evidence>
<gene>
    <name evidence="2" type="ORF">BT96DRAFT_1007085</name>
</gene>
<feature type="region of interest" description="Disordered" evidence="1">
    <location>
        <begin position="49"/>
        <end position="147"/>
    </location>
</feature>
<feature type="compositionally biased region" description="Acidic residues" evidence="1">
    <location>
        <begin position="125"/>
        <end position="139"/>
    </location>
</feature>
<proteinExistence type="predicted"/>
<feature type="compositionally biased region" description="Acidic residues" evidence="1">
    <location>
        <begin position="67"/>
        <end position="79"/>
    </location>
</feature>